<organism evidence="1 2">
    <name type="scientific">Marchantia polymorpha</name>
    <name type="common">Common liverwort</name>
    <name type="synonym">Marchantia aquatica</name>
    <dbReference type="NCBI Taxonomy" id="3197"/>
    <lineage>
        <taxon>Eukaryota</taxon>
        <taxon>Viridiplantae</taxon>
        <taxon>Streptophyta</taxon>
        <taxon>Embryophyta</taxon>
        <taxon>Marchantiophyta</taxon>
        <taxon>Marchantiopsida</taxon>
        <taxon>Marchantiidae</taxon>
        <taxon>Marchantiales</taxon>
        <taxon>Marchantiaceae</taxon>
        <taxon>Marchantia</taxon>
    </lineage>
</organism>
<keyword evidence="2" id="KW-1185">Reference proteome</keyword>
<dbReference type="EMBL" id="KZ772775">
    <property type="protein sequence ID" value="PTQ32055.1"/>
    <property type="molecule type" value="Genomic_DNA"/>
</dbReference>
<evidence type="ECO:0000313" key="1">
    <source>
        <dbReference type="EMBL" id="PTQ32055.1"/>
    </source>
</evidence>
<dbReference type="Proteomes" id="UP000244005">
    <property type="component" value="Unassembled WGS sequence"/>
</dbReference>
<proteinExistence type="predicted"/>
<reference evidence="2" key="1">
    <citation type="journal article" date="2017" name="Cell">
        <title>Insights into land plant evolution garnered from the Marchantia polymorpha genome.</title>
        <authorList>
            <person name="Bowman J.L."/>
            <person name="Kohchi T."/>
            <person name="Yamato K.T."/>
            <person name="Jenkins J."/>
            <person name="Shu S."/>
            <person name="Ishizaki K."/>
            <person name="Yamaoka S."/>
            <person name="Nishihama R."/>
            <person name="Nakamura Y."/>
            <person name="Berger F."/>
            <person name="Adam C."/>
            <person name="Aki S.S."/>
            <person name="Althoff F."/>
            <person name="Araki T."/>
            <person name="Arteaga-Vazquez M.A."/>
            <person name="Balasubrmanian S."/>
            <person name="Barry K."/>
            <person name="Bauer D."/>
            <person name="Boehm C.R."/>
            <person name="Briginshaw L."/>
            <person name="Caballero-Perez J."/>
            <person name="Catarino B."/>
            <person name="Chen F."/>
            <person name="Chiyoda S."/>
            <person name="Chovatia M."/>
            <person name="Davies K.M."/>
            <person name="Delmans M."/>
            <person name="Demura T."/>
            <person name="Dierschke T."/>
            <person name="Dolan L."/>
            <person name="Dorantes-Acosta A.E."/>
            <person name="Eklund D.M."/>
            <person name="Florent S.N."/>
            <person name="Flores-Sandoval E."/>
            <person name="Fujiyama A."/>
            <person name="Fukuzawa H."/>
            <person name="Galik B."/>
            <person name="Grimanelli D."/>
            <person name="Grimwood J."/>
            <person name="Grossniklaus U."/>
            <person name="Hamada T."/>
            <person name="Haseloff J."/>
            <person name="Hetherington A.J."/>
            <person name="Higo A."/>
            <person name="Hirakawa Y."/>
            <person name="Hundley H.N."/>
            <person name="Ikeda Y."/>
            <person name="Inoue K."/>
            <person name="Inoue S.I."/>
            <person name="Ishida S."/>
            <person name="Jia Q."/>
            <person name="Kakita M."/>
            <person name="Kanazawa T."/>
            <person name="Kawai Y."/>
            <person name="Kawashima T."/>
            <person name="Kennedy M."/>
            <person name="Kinose K."/>
            <person name="Kinoshita T."/>
            <person name="Kohara Y."/>
            <person name="Koide E."/>
            <person name="Komatsu K."/>
            <person name="Kopischke S."/>
            <person name="Kubo M."/>
            <person name="Kyozuka J."/>
            <person name="Lagercrantz U."/>
            <person name="Lin S.S."/>
            <person name="Lindquist E."/>
            <person name="Lipzen A.M."/>
            <person name="Lu C.W."/>
            <person name="De Luna E."/>
            <person name="Martienssen R.A."/>
            <person name="Minamino N."/>
            <person name="Mizutani M."/>
            <person name="Mizutani M."/>
            <person name="Mochizuki N."/>
            <person name="Monte I."/>
            <person name="Mosher R."/>
            <person name="Nagasaki H."/>
            <person name="Nakagami H."/>
            <person name="Naramoto S."/>
            <person name="Nishitani K."/>
            <person name="Ohtani M."/>
            <person name="Okamoto T."/>
            <person name="Okumura M."/>
            <person name="Phillips J."/>
            <person name="Pollak B."/>
            <person name="Reinders A."/>
            <person name="Rovekamp M."/>
            <person name="Sano R."/>
            <person name="Sawa S."/>
            <person name="Schmid M.W."/>
            <person name="Shirakawa M."/>
            <person name="Solano R."/>
            <person name="Spunde A."/>
            <person name="Suetsugu N."/>
            <person name="Sugano S."/>
            <person name="Sugiyama A."/>
            <person name="Sun R."/>
            <person name="Suzuki Y."/>
            <person name="Takenaka M."/>
            <person name="Takezawa D."/>
            <person name="Tomogane H."/>
            <person name="Tsuzuki M."/>
            <person name="Ueda T."/>
            <person name="Umeda M."/>
            <person name="Ward J.M."/>
            <person name="Watanabe Y."/>
            <person name="Yazaki K."/>
            <person name="Yokoyama R."/>
            <person name="Yoshitake Y."/>
            <person name="Yotsui I."/>
            <person name="Zachgo S."/>
            <person name="Schmutz J."/>
        </authorList>
    </citation>
    <scope>NUCLEOTIDE SEQUENCE [LARGE SCALE GENOMIC DNA]</scope>
    <source>
        <strain evidence="2">Tak-1</strain>
    </source>
</reference>
<protein>
    <submittedName>
        <fullName evidence="1">Uncharacterized protein</fullName>
    </submittedName>
</protein>
<evidence type="ECO:0000313" key="2">
    <source>
        <dbReference type="Proteomes" id="UP000244005"/>
    </source>
</evidence>
<gene>
    <name evidence="1" type="ORF">MARPO_0103s0026</name>
</gene>
<accession>A0A2R6WDX8</accession>
<dbReference type="AlphaFoldDB" id="A0A2R6WDX8"/>
<name>A0A2R6WDX8_MARPO</name>
<sequence length="95" mass="9928">MLMRMIRCFSMAQIGALVRSKRVEGTRGKSGAGAIVTAVNPSTVSLSLCLAVPLSLIDKAKQRKGPGALDCPLCTRQSALCSASLVHMILTLGKA</sequence>